<evidence type="ECO:0000256" key="9">
    <source>
        <dbReference type="ARBA" id="ARBA00049940"/>
    </source>
</evidence>
<proteinExistence type="inferred from homology"/>
<dbReference type="GO" id="GO:0140114">
    <property type="term" value="P:cellular detoxification of fluoride"/>
    <property type="evidence" value="ECO:0007669"/>
    <property type="project" value="UniProtKB-UniRule"/>
</dbReference>
<feature type="transmembrane region" description="Helical" evidence="10">
    <location>
        <begin position="21"/>
        <end position="39"/>
    </location>
</feature>
<keyword evidence="6 10" id="KW-0407">Ion channel</keyword>
<dbReference type="InterPro" id="IPR003691">
    <property type="entry name" value="FluC"/>
</dbReference>
<dbReference type="AlphaFoldDB" id="B1VSX6"/>
<comment type="function">
    <text evidence="9 10">Fluoride-specific ion channel. Important for reducing fluoride concentration in the cell, thus reducing its toxicity.</text>
</comment>
<feature type="transmembrane region" description="Helical" evidence="10">
    <location>
        <begin position="118"/>
        <end position="140"/>
    </location>
</feature>
<evidence type="ECO:0000256" key="7">
    <source>
        <dbReference type="ARBA" id="ARBA00035120"/>
    </source>
</evidence>
<feature type="transmembrane region" description="Helical" evidence="10">
    <location>
        <begin position="51"/>
        <end position="72"/>
    </location>
</feature>
<dbReference type="RefSeq" id="WP_012378116.1">
    <property type="nucleotide sequence ID" value="NC_010572.1"/>
</dbReference>
<evidence type="ECO:0000256" key="10">
    <source>
        <dbReference type="HAMAP-Rule" id="MF_00454"/>
    </source>
</evidence>
<keyword evidence="5 10" id="KW-0472">Membrane</keyword>
<evidence type="ECO:0000256" key="1">
    <source>
        <dbReference type="ARBA" id="ARBA00004651"/>
    </source>
</evidence>
<evidence type="ECO:0000313" key="12">
    <source>
        <dbReference type="Proteomes" id="UP000001685"/>
    </source>
</evidence>
<keyword evidence="2 10" id="KW-1003">Cell membrane</keyword>
<dbReference type="Pfam" id="PF02537">
    <property type="entry name" value="CRCB"/>
    <property type="match status" value="1"/>
</dbReference>
<evidence type="ECO:0000256" key="8">
    <source>
        <dbReference type="ARBA" id="ARBA00035585"/>
    </source>
</evidence>
<evidence type="ECO:0000256" key="6">
    <source>
        <dbReference type="ARBA" id="ARBA00023303"/>
    </source>
</evidence>
<organism evidence="11 12">
    <name type="scientific">Streptomyces griseus subsp. griseus (strain JCM 4626 / CBS 651.72 / NBRC 13350 / KCC S-0626 / ISP 5235)</name>
    <dbReference type="NCBI Taxonomy" id="455632"/>
    <lineage>
        <taxon>Bacteria</taxon>
        <taxon>Bacillati</taxon>
        <taxon>Actinomycetota</taxon>
        <taxon>Actinomycetes</taxon>
        <taxon>Kitasatosporales</taxon>
        <taxon>Streptomycetaceae</taxon>
        <taxon>Streptomyces</taxon>
    </lineage>
</organism>
<dbReference type="HOGENOM" id="CLU_114342_1_0_11"/>
<reference evidence="12" key="1">
    <citation type="journal article" date="2008" name="J. Bacteriol.">
        <title>Genome sequence of the streptomycin-producing microorganism Streptomyces griseus IFO 13350.</title>
        <authorList>
            <person name="Ohnishi Y."/>
            <person name="Ishikawa J."/>
            <person name="Hara H."/>
            <person name="Suzuki H."/>
            <person name="Ikenoya M."/>
            <person name="Ikeda H."/>
            <person name="Yamashita A."/>
            <person name="Hattori M."/>
            <person name="Horinouchi S."/>
        </authorList>
    </citation>
    <scope>NUCLEOTIDE SEQUENCE [LARGE SCALE GENOMIC DNA]</scope>
    <source>
        <strain evidence="12">JCM 4626 / NBRC 13350</strain>
    </source>
</reference>
<dbReference type="EMBL" id="AP009493">
    <property type="protein sequence ID" value="BAG17680.1"/>
    <property type="molecule type" value="Genomic_DNA"/>
</dbReference>
<keyword evidence="10" id="KW-0813">Transport</keyword>
<feature type="transmembrane region" description="Helical" evidence="10">
    <location>
        <begin position="84"/>
        <end position="103"/>
    </location>
</feature>
<gene>
    <name evidence="10" type="primary">fluC</name>
    <name evidence="10" type="synonym">crcB</name>
    <name evidence="11" type="ordered locus">SGR_851</name>
</gene>
<dbReference type="KEGG" id="sgr:SGR_851"/>
<evidence type="ECO:0000256" key="3">
    <source>
        <dbReference type="ARBA" id="ARBA00022692"/>
    </source>
</evidence>
<comment type="similarity">
    <text evidence="7 10">Belongs to the fluoride channel Fluc/FEX (TC 1.A.43) family.</text>
</comment>
<dbReference type="Proteomes" id="UP000001685">
    <property type="component" value="Chromosome"/>
</dbReference>
<comment type="activity regulation">
    <text evidence="10">Na(+) is not transported, but it plays an essential structural role and its presence is essential for fluoride channel function.</text>
</comment>
<evidence type="ECO:0000256" key="4">
    <source>
        <dbReference type="ARBA" id="ARBA00022989"/>
    </source>
</evidence>
<evidence type="ECO:0000313" key="11">
    <source>
        <dbReference type="EMBL" id="BAG17680.1"/>
    </source>
</evidence>
<dbReference type="PATRIC" id="fig|455632.4.peg.842"/>
<feature type="binding site" evidence="10">
    <location>
        <position position="95"/>
    </location>
    <ligand>
        <name>Na(+)</name>
        <dbReference type="ChEBI" id="CHEBI:29101"/>
        <note>structural</note>
    </ligand>
</feature>
<keyword evidence="4 10" id="KW-1133">Transmembrane helix</keyword>
<comment type="catalytic activity">
    <reaction evidence="8">
        <text>fluoride(in) = fluoride(out)</text>
        <dbReference type="Rhea" id="RHEA:76159"/>
        <dbReference type="ChEBI" id="CHEBI:17051"/>
    </reaction>
    <physiologicalReaction direction="left-to-right" evidence="8">
        <dbReference type="Rhea" id="RHEA:76160"/>
    </physiologicalReaction>
</comment>
<dbReference type="eggNOG" id="COG0239">
    <property type="taxonomic scope" value="Bacteria"/>
</dbReference>
<comment type="subcellular location">
    <subcellularLocation>
        <location evidence="1 10">Cell membrane</location>
        <topology evidence="1 10">Multi-pass membrane protein</topology>
    </subcellularLocation>
</comment>
<evidence type="ECO:0000256" key="2">
    <source>
        <dbReference type="ARBA" id="ARBA00022475"/>
    </source>
</evidence>
<keyword evidence="10" id="KW-0915">Sodium</keyword>
<keyword evidence="3 10" id="KW-0812">Transmembrane</keyword>
<keyword evidence="10" id="KW-0479">Metal-binding</keyword>
<dbReference type="GO" id="GO:0005886">
    <property type="term" value="C:plasma membrane"/>
    <property type="evidence" value="ECO:0007669"/>
    <property type="project" value="UniProtKB-SubCell"/>
</dbReference>
<dbReference type="GO" id="GO:0046872">
    <property type="term" value="F:metal ion binding"/>
    <property type="evidence" value="ECO:0007669"/>
    <property type="project" value="UniProtKB-KW"/>
</dbReference>
<name>B1VSX6_STRGG</name>
<evidence type="ECO:0000256" key="5">
    <source>
        <dbReference type="ARBA" id="ARBA00023136"/>
    </source>
</evidence>
<dbReference type="GO" id="GO:0062054">
    <property type="term" value="F:fluoride channel activity"/>
    <property type="evidence" value="ECO:0007669"/>
    <property type="project" value="UniProtKB-UniRule"/>
</dbReference>
<keyword evidence="10" id="KW-0406">Ion transport</keyword>
<sequence length="156" mass="16338">MARKMLLHRLSHPDHHPGVQVTVVGAVAIGGAAGAVARYGAERLWPTGASAFPWTILLVNTVGCFLMGVLMVTLKLRFPGAPRLISPLLGTGVLGGFTSFSHYTDNVRQLFEAHEPGYAVGCLLLTVVAALAAVTAGALATHVAFRRSYGTETTAS</sequence>
<dbReference type="HAMAP" id="MF_00454">
    <property type="entry name" value="FluC"/>
    <property type="match status" value="1"/>
</dbReference>
<dbReference type="PANTHER" id="PTHR28259">
    <property type="entry name" value="FLUORIDE EXPORT PROTEIN 1-RELATED"/>
    <property type="match status" value="1"/>
</dbReference>
<dbReference type="PANTHER" id="PTHR28259:SF1">
    <property type="entry name" value="FLUORIDE EXPORT PROTEIN 1-RELATED"/>
    <property type="match status" value="1"/>
</dbReference>
<protein>
    <recommendedName>
        <fullName evidence="10">Fluoride-specific ion channel FluC</fullName>
    </recommendedName>
</protein>
<accession>B1VSX6</accession>
<feature type="binding site" evidence="10">
    <location>
        <position position="98"/>
    </location>
    <ligand>
        <name>Na(+)</name>
        <dbReference type="ChEBI" id="CHEBI:29101"/>
        <note>structural</note>
    </ligand>
</feature>